<dbReference type="InterPro" id="IPR002022">
    <property type="entry name" value="Pec_lyase"/>
</dbReference>
<evidence type="ECO:0000313" key="4">
    <source>
        <dbReference type="EMBL" id="EMB14240.1"/>
    </source>
</evidence>
<dbReference type="AlphaFoldDB" id="M2ABT8"/>
<dbReference type="PANTHER" id="PTHR31683:SF18">
    <property type="entry name" value="PECTATE LYASE 21-RELATED"/>
    <property type="match status" value="1"/>
</dbReference>
<keyword evidence="2" id="KW-0964">Secreted</keyword>
<evidence type="ECO:0000256" key="2">
    <source>
        <dbReference type="RuleBase" id="RU361173"/>
    </source>
</evidence>
<dbReference type="GO" id="GO:0030570">
    <property type="term" value="F:pectate lyase activity"/>
    <property type="evidence" value="ECO:0007669"/>
    <property type="project" value="InterPro"/>
</dbReference>
<feature type="domain" description="Pectate lyase" evidence="3">
    <location>
        <begin position="61"/>
        <end position="259"/>
    </location>
</feature>
<dbReference type="Pfam" id="PF00544">
    <property type="entry name" value="Pectate_lyase_4"/>
    <property type="match status" value="1"/>
</dbReference>
<dbReference type="GO" id="GO:0005576">
    <property type="term" value="C:extracellular region"/>
    <property type="evidence" value="ECO:0007669"/>
    <property type="project" value="UniProtKB-SubCell"/>
</dbReference>
<comment type="subcellular location">
    <subcellularLocation>
        <location evidence="2">Secreted</location>
    </subcellularLocation>
</comment>
<dbReference type="InterPro" id="IPR012334">
    <property type="entry name" value="Pectin_lyas_fold"/>
</dbReference>
<reference evidence="4" key="2">
    <citation type="journal article" date="2013" name="Mar. Genomics">
        <title>Expression of sulfatases in Rhodopirellula baltica and the diversity of sulfatases in the genus Rhodopirellula.</title>
        <authorList>
            <person name="Wegner C.E."/>
            <person name="Richter-Heitmann T."/>
            <person name="Klindworth A."/>
            <person name="Klockow C."/>
            <person name="Richter M."/>
            <person name="Achstetter T."/>
            <person name="Glockner F.O."/>
            <person name="Harder J."/>
        </authorList>
    </citation>
    <scope>NUCLEOTIDE SEQUENCE [LARGE SCALE GENOMIC DNA]</scope>
    <source>
        <strain evidence="4">6C</strain>
    </source>
</reference>
<dbReference type="GO" id="GO:0000272">
    <property type="term" value="P:polysaccharide catabolic process"/>
    <property type="evidence" value="ECO:0007669"/>
    <property type="project" value="UniProtKB-KW"/>
</dbReference>
<dbReference type="EMBL" id="ANMO01000222">
    <property type="protein sequence ID" value="EMB14240.1"/>
    <property type="molecule type" value="Genomic_DNA"/>
</dbReference>
<dbReference type="Gene3D" id="2.160.20.10">
    <property type="entry name" value="Single-stranded right-handed beta-helix, Pectin lyase-like"/>
    <property type="match status" value="1"/>
</dbReference>
<keyword evidence="2" id="KW-0119">Carbohydrate metabolism</keyword>
<organism evidence="4 5">
    <name type="scientific">Rhodopirellula europaea 6C</name>
    <dbReference type="NCBI Taxonomy" id="1263867"/>
    <lineage>
        <taxon>Bacteria</taxon>
        <taxon>Pseudomonadati</taxon>
        <taxon>Planctomycetota</taxon>
        <taxon>Planctomycetia</taxon>
        <taxon>Pirellulales</taxon>
        <taxon>Pirellulaceae</taxon>
        <taxon>Rhodopirellula</taxon>
    </lineage>
</organism>
<name>M2ABT8_9BACT</name>
<dbReference type="InterPro" id="IPR045032">
    <property type="entry name" value="PEL"/>
</dbReference>
<comment type="caution">
    <text evidence="4">The sequence shown here is derived from an EMBL/GenBank/DDBJ whole genome shotgun (WGS) entry which is preliminary data.</text>
</comment>
<dbReference type="PANTHER" id="PTHR31683">
    <property type="entry name" value="PECTATE LYASE 18-RELATED"/>
    <property type="match status" value="1"/>
</dbReference>
<dbReference type="Proteomes" id="UP000011529">
    <property type="component" value="Unassembled WGS sequence"/>
</dbReference>
<dbReference type="SUPFAM" id="SSF51126">
    <property type="entry name" value="Pectin lyase-like"/>
    <property type="match status" value="1"/>
</dbReference>
<reference evidence="4" key="1">
    <citation type="submission" date="2012-11" db="EMBL/GenBank/DDBJ databases">
        <title>Permanent draft genomes of Rhodopirellula europaea strain SH398 and 6C.</title>
        <authorList>
            <person name="Richter M."/>
            <person name="Richter-Heitmann T."/>
            <person name="Frank C."/>
            <person name="Harder J."/>
            <person name="Glockner F.O."/>
        </authorList>
    </citation>
    <scope>NUCLEOTIDE SEQUENCE</scope>
    <source>
        <strain evidence="4">6C</strain>
    </source>
</reference>
<evidence type="ECO:0000313" key="5">
    <source>
        <dbReference type="Proteomes" id="UP000011529"/>
    </source>
</evidence>
<accession>M2ABT8</accession>
<evidence type="ECO:0000259" key="3">
    <source>
        <dbReference type="SMART" id="SM00656"/>
    </source>
</evidence>
<proteinExistence type="inferred from homology"/>
<keyword evidence="2" id="KW-0624">Polysaccharide degradation</keyword>
<evidence type="ECO:0000256" key="1">
    <source>
        <dbReference type="ARBA" id="ARBA00023239"/>
    </source>
</evidence>
<protein>
    <submittedName>
        <fullName evidence="4">Pectate lyase/Amb allergen</fullName>
        <ecNumber evidence="4">4.2.2.-</ecNumber>
    </submittedName>
</protein>
<keyword evidence="1 2" id="KW-0456">Lyase</keyword>
<dbReference type="EC" id="4.2.2.-" evidence="4"/>
<keyword evidence="5" id="KW-1185">Reference proteome</keyword>
<gene>
    <name evidence="4" type="ORF">RE6C_05049</name>
</gene>
<dbReference type="SMART" id="SM00656">
    <property type="entry name" value="Amb_all"/>
    <property type="match status" value="1"/>
</dbReference>
<dbReference type="InterPro" id="IPR011050">
    <property type="entry name" value="Pectin_lyase_fold/virulence"/>
</dbReference>
<sequence length="337" mass="37052">MANLSMNNHPSIPLLAELLSLVFAGLVCTPLASAEENNAPIGWASVSGRGVETTTGGTNGDVVTARTAKELAEYASHTEPLTILIEGTITGDGEVKIASDKTLLGLGESTSLKNIELNMSGVSNVIIRNLHISHARDAIALRRTHHVWVDHCDLSECGDGLLDITHQSDFVTVSWTRFSKHHKTMLINSGTSQPEDSGYLNTTIHHCWFDGSDTRNPRVGYGKVHVFNCLYSRNDYGIGLHSQCLVLAERNHFDQVKNPIKQMYRPDPTDIHHGFCESVENVFQDCRGTQDDEGKSFSAKEFYEYDSAMDEVDHVPEIVRMNVGPKKHIGKAAAQGQ</sequence>
<comment type="similarity">
    <text evidence="2">Belongs to the polysaccharide lyase 1 family.</text>
</comment>
<dbReference type="PATRIC" id="fig|1263867.3.peg.5407"/>